<keyword evidence="4" id="KW-1185">Reference proteome</keyword>
<dbReference type="RefSeq" id="WP_300519568.1">
    <property type="nucleotide sequence ID" value="NZ_JBHSRS010000016.1"/>
</dbReference>
<dbReference type="EMBL" id="JBHSRS010000016">
    <property type="protein sequence ID" value="MFC6281107.1"/>
    <property type="molecule type" value="Genomic_DNA"/>
</dbReference>
<accession>A0ABW1TWF9</accession>
<dbReference type="CDD" id="cd17557">
    <property type="entry name" value="REC_Rcp-like"/>
    <property type="match status" value="1"/>
</dbReference>
<feature type="modified residue" description="4-aspartylphosphate" evidence="1">
    <location>
        <position position="66"/>
    </location>
</feature>
<dbReference type="InterPro" id="IPR011006">
    <property type="entry name" value="CheY-like_superfamily"/>
</dbReference>
<dbReference type="PROSITE" id="PS50110">
    <property type="entry name" value="RESPONSE_REGULATORY"/>
    <property type="match status" value="1"/>
</dbReference>
<feature type="domain" description="Response regulatory" evidence="2">
    <location>
        <begin position="6"/>
        <end position="133"/>
    </location>
</feature>
<dbReference type="Proteomes" id="UP001596270">
    <property type="component" value="Unassembled WGS sequence"/>
</dbReference>
<reference evidence="4" key="1">
    <citation type="journal article" date="2019" name="Int. J. Syst. Evol. Microbiol.">
        <title>The Global Catalogue of Microorganisms (GCM) 10K type strain sequencing project: providing services to taxonomists for standard genome sequencing and annotation.</title>
        <authorList>
            <consortium name="The Broad Institute Genomics Platform"/>
            <consortium name="The Broad Institute Genome Sequencing Center for Infectious Disease"/>
            <person name="Wu L."/>
            <person name="Ma J."/>
        </authorList>
    </citation>
    <scope>NUCLEOTIDE SEQUENCE [LARGE SCALE GENOMIC DNA]</scope>
    <source>
        <strain evidence="4">CCUG 39402</strain>
    </source>
</reference>
<dbReference type="Pfam" id="PF00072">
    <property type="entry name" value="Response_reg"/>
    <property type="match status" value="1"/>
</dbReference>
<keyword evidence="1" id="KW-0597">Phosphoprotein</keyword>
<dbReference type="PANTHER" id="PTHR44520">
    <property type="entry name" value="RESPONSE REGULATOR RCP1-RELATED"/>
    <property type="match status" value="1"/>
</dbReference>
<dbReference type="SMART" id="SM00448">
    <property type="entry name" value="REC"/>
    <property type="match status" value="1"/>
</dbReference>
<dbReference type="InterPro" id="IPR001789">
    <property type="entry name" value="Sig_transdc_resp-reg_receiver"/>
</dbReference>
<evidence type="ECO:0000313" key="3">
    <source>
        <dbReference type="EMBL" id="MFC6281107.1"/>
    </source>
</evidence>
<dbReference type="Gene3D" id="3.40.50.2300">
    <property type="match status" value="1"/>
</dbReference>
<protein>
    <submittedName>
        <fullName evidence="3">Response regulator</fullName>
    </submittedName>
</protein>
<dbReference type="InterPro" id="IPR052893">
    <property type="entry name" value="TCS_response_regulator"/>
</dbReference>
<sequence length="155" mass="16923">MNSLKRILLVEDSPSDAGLALHALAEHNLDQDVLHLPDGAQALDYLFRRGEFSGRAPGNPALVLLDLKMPKVDGLEVLSQIKGEPALRTIPVVVMTSSRERRDVEAAYRLGVNAYVVKPMKFTNFVDAVKQVGAFWAILNEPPPASTPVADEPKI</sequence>
<name>A0ABW1TWF9_9BURK</name>
<gene>
    <name evidence="3" type="ORF">ACFQND_07685</name>
</gene>
<dbReference type="PANTHER" id="PTHR44520:SF1">
    <property type="entry name" value="TWO-COMPONENT SYSTEM REGULATORY PROTEIN"/>
    <property type="match status" value="1"/>
</dbReference>
<dbReference type="SUPFAM" id="SSF52172">
    <property type="entry name" value="CheY-like"/>
    <property type="match status" value="1"/>
</dbReference>
<evidence type="ECO:0000313" key="4">
    <source>
        <dbReference type="Proteomes" id="UP001596270"/>
    </source>
</evidence>
<comment type="caution">
    <text evidence="3">The sequence shown here is derived from an EMBL/GenBank/DDBJ whole genome shotgun (WGS) entry which is preliminary data.</text>
</comment>
<proteinExistence type="predicted"/>
<evidence type="ECO:0000259" key="2">
    <source>
        <dbReference type="PROSITE" id="PS50110"/>
    </source>
</evidence>
<organism evidence="3 4">
    <name type="scientific">Polaromonas aquatica</name>
    <dbReference type="NCBI Taxonomy" id="332657"/>
    <lineage>
        <taxon>Bacteria</taxon>
        <taxon>Pseudomonadati</taxon>
        <taxon>Pseudomonadota</taxon>
        <taxon>Betaproteobacteria</taxon>
        <taxon>Burkholderiales</taxon>
        <taxon>Comamonadaceae</taxon>
        <taxon>Polaromonas</taxon>
    </lineage>
</organism>
<evidence type="ECO:0000256" key="1">
    <source>
        <dbReference type="PROSITE-ProRule" id="PRU00169"/>
    </source>
</evidence>